<feature type="coiled-coil region" evidence="1">
    <location>
        <begin position="429"/>
        <end position="488"/>
    </location>
</feature>
<dbReference type="EMBL" id="JAODUO010001188">
    <property type="protein sequence ID" value="KAK2169471.1"/>
    <property type="molecule type" value="Genomic_DNA"/>
</dbReference>
<feature type="compositionally biased region" description="Basic and acidic residues" evidence="2">
    <location>
        <begin position="16"/>
        <end position="26"/>
    </location>
</feature>
<feature type="compositionally biased region" description="Basic and acidic residues" evidence="2">
    <location>
        <begin position="45"/>
        <end position="57"/>
    </location>
</feature>
<evidence type="ECO:0000256" key="2">
    <source>
        <dbReference type="SAM" id="MobiDB-lite"/>
    </source>
</evidence>
<name>A0AAD9KDT9_RIDPI</name>
<evidence type="ECO:0000256" key="1">
    <source>
        <dbReference type="SAM" id="Coils"/>
    </source>
</evidence>
<organism evidence="3 4">
    <name type="scientific">Ridgeia piscesae</name>
    <name type="common">Tubeworm</name>
    <dbReference type="NCBI Taxonomy" id="27915"/>
    <lineage>
        <taxon>Eukaryota</taxon>
        <taxon>Metazoa</taxon>
        <taxon>Spiralia</taxon>
        <taxon>Lophotrochozoa</taxon>
        <taxon>Annelida</taxon>
        <taxon>Polychaeta</taxon>
        <taxon>Sedentaria</taxon>
        <taxon>Canalipalpata</taxon>
        <taxon>Sabellida</taxon>
        <taxon>Siboglinidae</taxon>
        <taxon>Ridgeia</taxon>
    </lineage>
</organism>
<evidence type="ECO:0000313" key="4">
    <source>
        <dbReference type="Proteomes" id="UP001209878"/>
    </source>
</evidence>
<sequence length="859" mass="95977">MLETLKAQYEEQVASLREELEHERSTSGRQPPLEASGGITDTVSTEDKKDETDSHADDKSQFLKLLEQTSELQEQLRCQALQEQMLSGELVALRAHCEEERQREVEGLQEEIEGLQREVEGLRFYFEAELDARETELKSQLTETRFMYECETAALRQQLTDQGPIDLQVGDQSGGPMSHEIVDQSGRPMDHCVGDQSGGPSDLHAVIGVAVETDQVTSGTVSKKVQQITTTGETDWPVVGDVTRETDHSSINGTQRGSGDSIDVVNGTEKNIDDIVDMDDSLNGDIVDIDDNVKRMQKPVDVINVDDSVDRMLKGTGDDADTDNSVNGIQRRTGDIVNTGDSVNRTDVQNDDTAGIDDSVNRTEMGTGDTVNVDNSISRTERGTGDTFDVDDMSEMDISSEFGSQSLSHMTRHSSDVDSDTFDHSDSVMRELHAEIRGYQEQMEHFREISQRQHLAAVNQLRMELSEKKHKTEQELELNEEMENWKNTTHSRGYDTLSGDKGQRPHSDAELIHTESGSNIESVMLRELQGDFDSRIRLIEEQHLVTLDEQQKELDGLRAARGEMDRHQGDTQEKTTLHLTTEPDDNQLVSGDKLDRGKLKEVTVLRDDTKLVSVDRKDGDLIEEMTALTEECWKLKANLVECSAQIKECSHKVDRPGDKVTQEWDLFDDAVSALVTEFDDTQEYVSAEVSSKGDDSESTGTASVVDTSLFCDSGADVGDIVPHVGACSDMSQLCDSGSGSGVDTKQTKLSTCRLRSVRDVTRVVLDCTREVDTMRQSVTEQQGELKRLNEEKEEWSARMEDMRRSLTEEHDKHIQEVLEETKDAFEEEHGLTLAVNPSWVVIVRSTLRAGSSTVTDRWN</sequence>
<feature type="coiled-coil region" evidence="1">
    <location>
        <begin position="98"/>
        <end position="125"/>
    </location>
</feature>
<feature type="region of interest" description="Disordered" evidence="2">
    <location>
        <begin position="315"/>
        <end position="356"/>
    </location>
</feature>
<comment type="caution">
    <text evidence="3">The sequence shown here is derived from an EMBL/GenBank/DDBJ whole genome shotgun (WGS) entry which is preliminary data.</text>
</comment>
<accession>A0AAD9KDT9</accession>
<evidence type="ECO:0000313" key="3">
    <source>
        <dbReference type="EMBL" id="KAK2169471.1"/>
    </source>
</evidence>
<reference evidence="3" key="1">
    <citation type="journal article" date="2023" name="Mol. Biol. Evol.">
        <title>Third-Generation Sequencing Reveals the Adaptive Role of the Epigenome in Three Deep-Sea Polychaetes.</title>
        <authorList>
            <person name="Perez M."/>
            <person name="Aroh O."/>
            <person name="Sun Y."/>
            <person name="Lan Y."/>
            <person name="Juniper S.K."/>
            <person name="Young C.R."/>
            <person name="Angers B."/>
            <person name="Qian P.Y."/>
        </authorList>
    </citation>
    <scope>NUCLEOTIDE SEQUENCE</scope>
    <source>
        <strain evidence="3">R07B-5</strain>
    </source>
</reference>
<dbReference type="AlphaFoldDB" id="A0AAD9KDT9"/>
<keyword evidence="1" id="KW-0175">Coiled coil</keyword>
<feature type="region of interest" description="Disordered" evidence="2">
    <location>
        <begin position="16"/>
        <end position="57"/>
    </location>
</feature>
<protein>
    <submittedName>
        <fullName evidence="3">Uncharacterized protein</fullName>
    </submittedName>
</protein>
<feature type="coiled-coil region" evidence="1">
    <location>
        <begin position="771"/>
        <end position="805"/>
    </location>
</feature>
<keyword evidence="4" id="KW-1185">Reference proteome</keyword>
<dbReference type="Proteomes" id="UP001209878">
    <property type="component" value="Unassembled WGS sequence"/>
</dbReference>
<proteinExistence type="predicted"/>
<gene>
    <name evidence="3" type="ORF">NP493_1190g00034</name>
</gene>